<dbReference type="InterPro" id="IPR044855">
    <property type="entry name" value="CoA-Trfase_III_dom3_sf"/>
</dbReference>
<dbReference type="EMBL" id="DTQM01000234">
    <property type="protein sequence ID" value="HGC44005.1"/>
    <property type="molecule type" value="Genomic_DNA"/>
</dbReference>
<evidence type="ECO:0000256" key="1">
    <source>
        <dbReference type="SAM" id="MobiDB-lite"/>
    </source>
</evidence>
<keyword evidence="2" id="KW-0808">Transferase</keyword>
<name>A0A8J4HFY7_9PROT</name>
<evidence type="ECO:0000313" key="2">
    <source>
        <dbReference type="EMBL" id="HGC44005.1"/>
    </source>
</evidence>
<dbReference type="InterPro" id="IPR003673">
    <property type="entry name" value="CoA-Trfase_fam_III"/>
</dbReference>
<feature type="compositionally biased region" description="Pro residues" evidence="1">
    <location>
        <begin position="347"/>
        <end position="357"/>
    </location>
</feature>
<dbReference type="InterPro" id="IPR050509">
    <property type="entry name" value="CoA-transferase_III"/>
</dbReference>
<dbReference type="Gene3D" id="3.30.1540.10">
    <property type="entry name" value="formyl-coa transferase, domain 3"/>
    <property type="match status" value="1"/>
</dbReference>
<feature type="region of interest" description="Disordered" evidence="1">
    <location>
        <begin position="336"/>
        <end position="361"/>
    </location>
</feature>
<dbReference type="PANTHER" id="PTHR48228">
    <property type="entry name" value="SUCCINYL-COA--D-CITRAMALATE COA-TRANSFERASE"/>
    <property type="match status" value="1"/>
</dbReference>
<dbReference type="PANTHER" id="PTHR48228:SF5">
    <property type="entry name" value="ALPHA-METHYLACYL-COA RACEMASE"/>
    <property type="match status" value="1"/>
</dbReference>
<protein>
    <submittedName>
        <fullName evidence="2">CoA transferase</fullName>
    </submittedName>
</protein>
<accession>A0A8J4HFY7</accession>
<dbReference type="Pfam" id="PF02515">
    <property type="entry name" value="CoA_transf_3"/>
    <property type="match status" value="1"/>
</dbReference>
<organism evidence="2">
    <name type="scientific">Acidicaldus sp</name>
    <dbReference type="NCBI Taxonomy" id="1872105"/>
    <lineage>
        <taxon>Bacteria</taxon>
        <taxon>Pseudomonadati</taxon>
        <taxon>Pseudomonadota</taxon>
        <taxon>Alphaproteobacteria</taxon>
        <taxon>Acetobacterales</taxon>
        <taxon>Acetobacteraceae</taxon>
        <taxon>Acidicaldus</taxon>
    </lineage>
</organism>
<dbReference type="SUPFAM" id="SSF89796">
    <property type="entry name" value="CoA-transferase family III (CaiB/BaiF)"/>
    <property type="match status" value="1"/>
</dbReference>
<dbReference type="InterPro" id="IPR023606">
    <property type="entry name" value="CoA-Trfase_III_dom_1_sf"/>
</dbReference>
<sequence length="383" mass="39852">MKKAETATAGPLAGLRVVELAGIGPGPFAAMLLADLGAEVIRIDRPGETARLAPERDATRRGRRSLTLDLKCAAAVAVLLRLVETADALIEGFRPGVAERLGFGPEICLARNPRLVYGRMTGFGQSGPLAEAAGHDLNYIALAGVAHGIGRAEAPPVPPLNLVGDYGGGAMFLVVGVLAALLERTRSGSGQVVDAAMAEGAALLMTPFYALHAAGLWQDRRAANLLDGGAPFYDTYATADGKYLSIAALEPKFFAELARRIGLDEAFVKGQYDQALWPALRAALTAIIATRSRKTWAEILEGTDACALGVLSLAEAPLHPHNRARGSFIEINGVTQPAPAPRFSRTPPGPPRPPTPPAAESATILAELGLDAEALRASGALGG</sequence>
<dbReference type="AlphaFoldDB" id="A0A8J4HFY7"/>
<comment type="caution">
    <text evidence="2">The sequence shown here is derived from an EMBL/GenBank/DDBJ whole genome shotgun (WGS) entry which is preliminary data.</text>
</comment>
<dbReference type="GO" id="GO:0016740">
    <property type="term" value="F:transferase activity"/>
    <property type="evidence" value="ECO:0007669"/>
    <property type="project" value="UniProtKB-KW"/>
</dbReference>
<proteinExistence type="predicted"/>
<gene>
    <name evidence="2" type="ORF">ENY07_12420</name>
</gene>
<reference evidence="2" key="1">
    <citation type="journal article" date="2020" name="mSystems">
        <title>Genome- and Community-Level Interaction Insights into Carbon Utilization and Element Cycling Functions of Hydrothermarchaeota in Hydrothermal Sediment.</title>
        <authorList>
            <person name="Zhou Z."/>
            <person name="Liu Y."/>
            <person name="Xu W."/>
            <person name="Pan J."/>
            <person name="Luo Z.H."/>
            <person name="Li M."/>
        </authorList>
    </citation>
    <scope>NUCLEOTIDE SEQUENCE</scope>
    <source>
        <strain evidence="2">SpSt-997</strain>
    </source>
</reference>
<dbReference type="Gene3D" id="3.40.50.10540">
    <property type="entry name" value="Crotonobetainyl-coa:carnitine coa-transferase, domain 1"/>
    <property type="match status" value="1"/>
</dbReference>